<reference evidence="1" key="1">
    <citation type="submission" date="2004-10" db="EMBL/GenBank/DDBJ databases">
        <authorList>
            <person name="Town C.D."/>
        </authorList>
    </citation>
    <scope>NUCLEOTIDE SEQUENCE</scope>
</reference>
<dbReference type="EMBL" id="AC152185">
    <property type="protein sequence ID" value="ABN07949.1"/>
    <property type="molecule type" value="Genomic_DNA"/>
</dbReference>
<dbReference type="AlphaFoldDB" id="A2Q2W1"/>
<reference evidence="1" key="2">
    <citation type="submission" date="2007-03" db="EMBL/GenBank/DDBJ databases">
        <authorList>
            <consortium name="The International Medicago Genome Annotation Group"/>
        </authorList>
    </citation>
    <scope>NUCLEOTIDE SEQUENCE</scope>
</reference>
<gene>
    <name evidence="1" type="ORF">MtrDRAFT_AC152185g1v2</name>
</gene>
<sequence length="62" mass="7536">MFNLRQGKIMSSRHGEVIDPWDKFKFVISYSINFLPWVKRFFLGYKKTRFKFSPRVDDVFSP</sequence>
<proteinExistence type="predicted"/>
<organism evidence="1">
    <name type="scientific">Medicago truncatula</name>
    <name type="common">Barrel medic</name>
    <name type="synonym">Medicago tribuloides</name>
    <dbReference type="NCBI Taxonomy" id="3880"/>
    <lineage>
        <taxon>Eukaryota</taxon>
        <taxon>Viridiplantae</taxon>
        <taxon>Streptophyta</taxon>
        <taxon>Embryophyta</taxon>
        <taxon>Tracheophyta</taxon>
        <taxon>Spermatophyta</taxon>
        <taxon>Magnoliopsida</taxon>
        <taxon>eudicotyledons</taxon>
        <taxon>Gunneridae</taxon>
        <taxon>Pentapetalae</taxon>
        <taxon>rosids</taxon>
        <taxon>fabids</taxon>
        <taxon>Fabales</taxon>
        <taxon>Fabaceae</taxon>
        <taxon>Papilionoideae</taxon>
        <taxon>50 kb inversion clade</taxon>
        <taxon>NPAAA clade</taxon>
        <taxon>Hologalegina</taxon>
        <taxon>IRL clade</taxon>
        <taxon>Trifolieae</taxon>
        <taxon>Medicago</taxon>
    </lineage>
</organism>
<accession>A2Q2W1</accession>
<name>A2Q2W1_MEDTR</name>
<evidence type="ECO:0000313" key="1">
    <source>
        <dbReference type="EMBL" id="ABN07949.1"/>
    </source>
</evidence>
<protein>
    <submittedName>
        <fullName evidence="1">Uncharacterized protein</fullName>
    </submittedName>
</protein>